<evidence type="ECO:0000256" key="4">
    <source>
        <dbReference type="ARBA" id="ARBA00023136"/>
    </source>
</evidence>
<dbReference type="InterPro" id="IPR002781">
    <property type="entry name" value="TM_pro_TauE-like"/>
</dbReference>
<feature type="transmembrane region" description="Helical" evidence="5">
    <location>
        <begin position="145"/>
        <end position="166"/>
    </location>
</feature>
<evidence type="ECO:0000256" key="2">
    <source>
        <dbReference type="ARBA" id="ARBA00022692"/>
    </source>
</evidence>
<dbReference type="Proteomes" id="UP000248259">
    <property type="component" value="Unassembled WGS sequence"/>
</dbReference>
<accession>A0A323V521</accession>
<reference evidence="6 7" key="1">
    <citation type="submission" date="2018-06" db="EMBL/GenBank/DDBJ databases">
        <title>Azoarcus communis strain SWub3 genome.</title>
        <authorList>
            <person name="Zorraquino Salvo V."/>
            <person name="Toubiana D."/>
            <person name="Blumwald E."/>
        </authorList>
    </citation>
    <scope>NUCLEOTIDE SEQUENCE [LARGE SCALE GENOMIC DNA]</scope>
    <source>
        <strain evidence="6 7">SWub3</strain>
    </source>
</reference>
<feature type="transmembrane region" description="Helical" evidence="5">
    <location>
        <begin position="248"/>
        <end position="265"/>
    </location>
</feature>
<dbReference type="RefSeq" id="WP_110527690.1">
    <property type="nucleotide sequence ID" value="NZ_QKOE01000016.1"/>
</dbReference>
<comment type="similarity">
    <text evidence="5">Belongs to the 4-toluene sulfonate uptake permease (TSUP) (TC 2.A.102) family.</text>
</comment>
<dbReference type="PANTHER" id="PTHR43483:SF3">
    <property type="entry name" value="MEMBRANE TRANSPORTER PROTEIN HI_0806-RELATED"/>
    <property type="match status" value="1"/>
</dbReference>
<evidence type="ECO:0000256" key="3">
    <source>
        <dbReference type="ARBA" id="ARBA00022989"/>
    </source>
</evidence>
<comment type="caution">
    <text evidence="6">The sequence shown here is derived from an EMBL/GenBank/DDBJ whole genome shotgun (WGS) entry which is preliminary data.</text>
</comment>
<gene>
    <name evidence="6" type="ORF">DNK49_17950</name>
</gene>
<name>A0A323V521_9RHOO</name>
<protein>
    <recommendedName>
        <fullName evidence="5">Probable membrane transporter protein</fullName>
    </recommendedName>
</protein>
<feature type="transmembrane region" description="Helical" evidence="5">
    <location>
        <begin position="107"/>
        <end position="125"/>
    </location>
</feature>
<comment type="subcellular location">
    <subcellularLocation>
        <location evidence="5">Cell membrane</location>
        <topology evidence="5">Multi-pass membrane protein</topology>
    </subcellularLocation>
    <subcellularLocation>
        <location evidence="1">Membrane</location>
        <topology evidence="1">Multi-pass membrane protein</topology>
    </subcellularLocation>
</comment>
<feature type="transmembrane region" description="Helical" evidence="5">
    <location>
        <begin position="6"/>
        <end position="39"/>
    </location>
</feature>
<organism evidence="6 7">
    <name type="scientific">Parazoarcus communis SWub3 = DSM 12120</name>
    <dbReference type="NCBI Taxonomy" id="1121029"/>
    <lineage>
        <taxon>Bacteria</taxon>
        <taxon>Pseudomonadati</taxon>
        <taxon>Pseudomonadota</taxon>
        <taxon>Betaproteobacteria</taxon>
        <taxon>Rhodocyclales</taxon>
        <taxon>Zoogloeaceae</taxon>
        <taxon>Parazoarcus</taxon>
    </lineage>
</organism>
<evidence type="ECO:0000256" key="5">
    <source>
        <dbReference type="RuleBase" id="RU363041"/>
    </source>
</evidence>
<evidence type="ECO:0000256" key="1">
    <source>
        <dbReference type="ARBA" id="ARBA00004141"/>
    </source>
</evidence>
<keyword evidence="5" id="KW-1003">Cell membrane</keyword>
<evidence type="ECO:0000313" key="6">
    <source>
        <dbReference type="EMBL" id="PZA15228.1"/>
    </source>
</evidence>
<dbReference type="AlphaFoldDB" id="A0A323V521"/>
<feature type="transmembrane region" description="Helical" evidence="5">
    <location>
        <begin position="210"/>
        <end position="236"/>
    </location>
</feature>
<dbReference type="PANTHER" id="PTHR43483">
    <property type="entry name" value="MEMBRANE TRANSPORTER PROTEIN HI_0806-RELATED"/>
    <property type="match status" value="1"/>
</dbReference>
<sequence length="269" mass="27908">MTLWIAAYAALGLFSGFFAGLLGIGGGAVMVPILALLFAAQDFPHSEIMHLALGSSMATILFTSLSSLGSHHRHQAVRWEVVRQFTPGILVGTLVGAVIARVVDTTVLATIFTAFIAANAINLFLDRKPPPNRSLPGPAGLSIAGLVIGTFSSLVAIGGAALSVPYMTWCNVRIQQAIGTAAALGFPIALGGSLGYILNGLHATDLPPGSLGYLFLPALFALVPCGMIMAPVGARYAHRLPVATLKKIFATVLVVLAAKMLHGLMQTGQ</sequence>
<keyword evidence="2 5" id="KW-0812">Transmembrane</keyword>
<feature type="transmembrane region" description="Helical" evidence="5">
    <location>
        <begin position="178"/>
        <end position="198"/>
    </location>
</feature>
<evidence type="ECO:0000313" key="7">
    <source>
        <dbReference type="Proteomes" id="UP000248259"/>
    </source>
</evidence>
<dbReference type="GO" id="GO:0005886">
    <property type="term" value="C:plasma membrane"/>
    <property type="evidence" value="ECO:0007669"/>
    <property type="project" value="UniProtKB-SubCell"/>
</dbReference>
<keyword evidence="7" id="KW-1185">Reference proteome</keyword>
<feature type="transmembrane region" description="Helical" evidence="5">
    <location>
        <begin position="81"/>
        <end position="100"/>
    </location>
</feature>
<dbReference type="EMBL" id="QKOE01000016">
    <property type="protein sequence ID" value="PZA15228.1"/>
    <property type="molecule type" value="Genomic_DNA"/>
</dbReference>
<keyword evidence="3 5" id="KW-1133">Transmembrane helix</keyword>
<dbReference type="OrthoDB" id="457670at2"/>
<proteinExistence type="inferred from homology"/>
<feature type="transmembrane region" description="Helical" evidence="5">
    <location>
        <begin position="51"/>
        <end position="69"/>
    </location>
</feature>
<keyword evidence="4 5" id="KW-0472">Membrane</keyword>
<dbReference type="Pfam" id="PF01925">
    <property type="entry name" value="TauE"/>
    <property type="match status" value="1"/>
</dbReference>